<accession>A0A967F1D4</accession>
<evidence type="ECO:0000259" key="2">
    <source>
        <dbReference type="SMART" id="SM01008"/>
    </source>
</evidence>
<dbReference type="AlphaFoldDB" id="A0A967F1D4"/>
<dbReference type="SUPFAM" id="SSF56003">
    <property type="entry name" value="Molybdenum cofactor-binding domain"/>
    <property type="match status" value="2"/>
</dbReference>
<comment type="caution">
    <text evidence="3">The sequence shown here is derived from an EMBL/GenBank/DDBJ whole genome shotgun (WGS) entry which is preliminary data.</text>
</comment>
<organism evidence="3 4">
    <name type="scientific">Pelagibius litoralis</name>
    <dbReference type="NCBI Taxonomy" id="374515"/>
    <lineage>
        <taxon>Bacteria</taxon>
        <taxon>Pseudomonadati</taxon>
        <taxon>Pseudomonadota</taxon>
        <taxon>Alphaproteobacteria</taxon>
        <taxon>Rhodospirillales</taxon>
        <taxon>Rhodovibrionaceae</taxon>
        <taxon>Pelagibius</taxon>
    </lineage>
</organism>
<sequence length="727" mass="77849">MALTRRAFIASGAALTFVVGNSGILQAASAEAGQMQGLDANAWVRIDPDDTITIVFPSTEMGQGSSSALPLILAEELDADWDRVEIEQLNRDDRTFGNPIFGGVLYTAGSTGVYGYFDSLRKAGAQARRMLMQRAAGEWSVSLDSLTTEPGLVVHAASGRRLSYGALAALPGPLPSIPEVSEADFKARADYRLIGQNVPRRDVPAKSSGRERYAIDVQVPDMLYAAVLRSPVEGETPLEIDDSEALDVPGVLQTVTLPDGVAVVAERLEAAFIGKDSLDVTWSETAPARAFDSETDLTAYTAAAGDAARDGVAWRSVGDAPLAIDNAAKVVEADYLSDYAYHAQIEPMAAVAAVDSDGRGAEVWVGSQTQSWTMRTITEVLEATPERIRLHMMTMGGSFGRRTALTQEYLRDALLTSKALGRPVKVVWSREDDVKHGAFRPAAAQRLRAGLTADGKLSGWHHRIATPSVIAYFNPLRWDQVAPTDIISVRGSESKFYAIDGLLAEHVITERRARLAPWRGIGASYTSFAAEAFMDELAAAAGQDGLTFRLALMGDNTRGRRLLEKVAERAGWGRPPGETALGLSFAGYGDSMAAGIAEVALDRDSGSITVQRFWAAVDAGLIISPDNALAQIEGGIVFGLSSSLKESITIQGGEVVQNNYYDYEILRADEVPEIDIHLEVSDGPPTGIGEVGTPMVAAAVANAFYALTGKRLRRLPFTPERVTEALA</sequence>
<name>A0A967F1D4_9PROT</name>
<dbReference type="RefSeq" id="WP_167228515.1">
    <property type="nucleotide sequence ID" value="NZ_JAAQPH010000019.1"/>
</dbReference>
<dbReference type="PANTHER" id="PTHR47495">
    <property type="entry name" value="ALDEHYDE DEHYDROGENASE"/>
    <property type="match status" value="1"/>
</dbReference>
<dbReference type="Gene3D" id="3.90.1170.50">
    <property type="entry name" value="Aldehyde oxidase/xanthine dehydrogenase, a/b hammerhead"/>
    <property type="match status" value="1"/>
</dbReference>
<dbReference type="PIRSF" id="PIRSF036389">
    <property type="entry name" value="IOR_B"/>
    <property type="match status" value="1"/>
</dbReference>
<dbReference type="Pfam" id="PF20256">
    <property type="entry name" value="MoCoBD_2"/>
    <property type="match status" value="2"/>
</dbReference>
<dbReference type="SMART" id="SM01008">
    <property type="entry name" value="Ald_Xan_dh_C"/>
    <property type="match status" value="1"/>
</dbReference>
<feature type="domain" description="Aldehyde oxidase/xanthine dehydrogenase a/b hammerhead" evidence="2">
    <location>
        <begin position="208"/>
        <end position="286"/>
    </location>
</feature>
<dbReference type="Proteomes" id="UP000761264">
    <property type="component" value="Unassembled WGS sequence"/>
</dbReference>
<dbReference type="InterPro" id="IPR012368">
    <property type="entry name" value="OxRdtase_Mopterin-bd_su_IorB"/>
</dbReference>
<keyword evidence="4" id="KW-1185">Reference proteome</keyword>
<keyword evidence="1" id="KW-0732">Signal</keyword>
<dbReference type="InterPro" id="IPR046867">
    <property type="entry name" value="AldOxase/xan_DH_MoCoBD2"/>
</dbReference>
<dbReference type="InterPro" id="IPR000674">
    <property type="entry name" value="Ald_Oxase/Xan_DH_a/b"/>
</dbReference>
<dbReference type="InterPro" id="IPR052516">
    <property type="entry name" value="N-heterocyclic_Hydroxylase"/>
</dbReference>
<evidence type="ECO:0000256" key="1">
    <source>
        <dbReference type="SAM" id="SignalP"/>
    </source>
</evidence>
<dbReference type="PROSITE" id="PS51318">
    <property type="entry name" value="TAT"/>
    <property type="match status" value="1"/>
</dbReference>
<reference evidence="3" key="1">
    <citation type="submission" date="2020-03" db="EMBL/GenBank/DDBJ databases">
        <title>Genome of Pelagibius litoralis DSM 21314T.</title>
        <authorList>
            <person name="Wang G."/>
        </authorList>
    </citation>
    <scope>NUCLEOTIDE SEQUENCE</scope>
    <source>
        <strain evidence="3">DSM 21314</strain>
    </source>
</reference>
<dbReference type="InterPro" id="IPR006311">
    <property type="entry name" value="TAT_signal"/>
</dbReference>
<dbReference type="InterPro" id="IPR008274">
    <property type="entry name" value="AldOxase/xan_DH_MoCoBD1"/>
</dbReference>
<protein>
    <submittedName>
        <fullName evidence="3">Xanthine dehydrogenase family protein molybdopterin-binding subunit</fullName>
    </submittedName>
</protein>
<gene>
    <name evidence="3" type="ORF">HBA54_21455</name>
</gene>
<feature type="signal peptide" evidence="1">
    <location>
        <begin position="1"/>
        <end position="27"/>
    </location>
</feature>
<dbReference type="PANTHER" id="PTHR47495:SF1">
    <property type="entry name" value="BLL3820 PROTEIN"/>
    <property type="match status" value="1"/>
</dbReference>
<feature type="chain" id="PRO_5037539736" evidence="1">
    <location>
        <begin position="28"/>
        <end position="727"/>
    </location>
</feature>
<dbReference type="Pfam" id="PF02738">
    <property type="entry name" value="MoCoBD_1"/>
    <property type="match status" value="1"/>
</dbReference>
<evidence type="ECO:0000313" key="4">
    <source>
        <dbReference type="Proteomes" id="UP000761264"/>
    </source>
</evidence>
<dbReference type="GO" id="GO:0016491">
    <property type="term" value="F:oxidoreductase activity"/>
    <property type="evidence" value="ECO:0007669"/>
    <property type="project" value="InterPro"/>
</dbReference>
<proteinExistence type="predicted"/>
<dbReference type="EMBL" id="JAAQPH010000019">
    <property type="protein sequence ID" value="NIA71170.1"/>
    <property type="molecule type" value="Genomic_DNA"/>
</dbReference>
<dbReference type="InterPro" id="IPR037165">
    <property type="entry name" value="AldOxase/xan_DH_Mopterin-bd_sf"/>
</dbReference>
<dbReference type="Gene3D" id="3.30.365.10">
    <property type="entry name" value="Aldehyde oxidase/xanthine dehydrogenase, molybdopterin binding domain"/>
    <property type="match status" value="4"/>
</dbReference>
<evidence type="ECO:0000313" key="3">
    <source>
        <dbReference type="EMBL" id="NIA71170.1"/>
    </source>
</evidence>